<evidence type="ECO:0000313" key="2">
    <source>
        <dbReference type="Proteomes" id="UP001147746"/>
    </source>
</evidence>
<dbReference type="PANTHER" id="PTHR47561:SF2">
    <property type="entry name" value="HYPOTHETICAL POLYSACCHARIDE DEACETYLASE (EUROFUNG)"/>
    <property type="match status" value="1"/>
</dbReference>
<accession>A0A9W9U8Z9</accession>
<protein>
    <submittedName>
        <fullName evidence="1">Uncharacterized protein</fullName>
    </submittedName>
</protein>
<dbReference type="PANTHER" id="PTHR47561">
    <property type="entry name" value="POLYSACCHARIDE DEACETYLASE FAMILY PROTEIN (AFU_ORTHOLOGUE AFUA_6G05030)"/>
    <property type="match status" value="1"/>
</dbReference>
<dbReference type="Gene3D" id="3.20.20.370">
    <property type="entry name" value="Glycoside hydrolase/deacetylase"/>
    <property type="match status" value="1"/>
</dbReference>
<dbReference type="EMBL" id="JAPZBO010000002">
    <property type="protein sequence ID" value="KAJ5324168.1"/>
    <property type="molecule type" value="Genomic_DNA"/>
</dbReference>
<dbReference type="GO" id="GO:0005975">
    <property type="term" value="P:carbohydrate metabolic process"/>
    <property type="evidence" value="ECO:0007669"/>
    <property type="project" value="InterPro"/>
</dbReference>
<dbReference type="SUPFAM" id="SSF88713">
    <property type="entry name" value="Glycoside hydrolase/deacetylase"/>
    <property type="match status" value="1"/>
</dbReference>
<keyword evidence="2" id="KW-1185">Reference proteome</keyword>
<evidence type="ECO:0000313" key="1">
    <source>
        <dbReference type="EMBL" id="KAJ5324168.1"/>
    </source>
</evidence>
<organism evidence="1 2">
    <name type="scientific">Penicillium atrosanguineum</name>
    <dbReference type="NCBI Taxonomy" id="1132637"/>
    <lineage>
        <taxon>Eukaryota</taxon>
        <taxon>Fungi</taxon>
        <taxon>Dikarya</taxon>
        <taxon>Ascomycota</taxon>
        <taxon>Pezizomycotina</taxon>
        <taxon>Eurotiomycetes</taxon>
        <taxon>Eurotiomycetidae</taxon>
        <taxon>Eurotiales</taxon>
        <taxon>Aspergillaceae</taxon>
        <taxon>Penicillium</taxon>
    </lineage>
</organism>
<dbReference type="Proteomes" id="UP001147746">
    <property type="component" value="Unassembled WGS sequence"/>
</dbReference>
<proteinExistence type="predicted"/>
<comment type="caution">
    <text evidence="1">The sequence shown here is derived from an EMBL/GenBank/DDBJ whole genome shotgun (WGS) entry which is preliminary data.</text>
</comment>
<reference evidence="1" key="2">
    <citation type="journal article" date="2023" name="IMA Fungus">
        <title>Comparative genomic study of the Penicillium genus elucidates a diverse pangenome and 15 lateral gene transfer events.</title>
        <authorList>
            <person name="Petersen C."/>
            <person name="Sorensen T."/>
            <person name="Nielsen M.R."/>
            <person name="Sondergaard T.E."/>
            <person name="Sorensen J.L."/>
            <person name="Fitzpatrick D.A."/>
            <person name="Frisvad J.C."/>
            <person name="Nielsen K.L."/>
        </authorList>
    </citation>
    <scope>NUCLEOTIDE SEQUENCE</scope>
    <source>
        <strain evidence="1">IBT 21472</strain>
    </source>
</reference>
<reference evidence="1" key="1">
    <citation type="submission" date="2022-12" db="EMBL/GenBank/DDBJ databases">
        <authorList>
            <person name="Petersen C."/>
        </authorList>
    </citation>
    <scope>NUCLEOTIDE SEQUENCE</scope>
    <source>
        <strain evidence="1">IBT 21472</strain>
    </source>
</reference>
<dbReference type="AlphaFoldDB" id="A0A9W9U8Z9"/>
<dbReference type="InterPro" id="IPR011330">
    <property type="entry name" value="Glyco_hydro/deAcase_b/a-brl"/>
</dbReference>
<sequence>MQNLVDKSHAGTVHPYLSSGKRRLTSWRSFDSRTPFWDPRRPPLGEPIDFSKPAATWMHPIKETSSPPDRRPLVCVPCNYYMEDKTPMQFLPHCEDSQGYVDVRVIENMWRDRFLLIRDNEEESVSPVLMHRDTSGMAHIIGMRERFMRWVKDFEREGEVESLQTPEVAQWFRQKHLGKPSGV</sequence>
<name>A0A9W9U8Z9_9EURO</name>
<gene>
    <name evidence="1" type="ORF">N7476_002768</name>
</gene>